<accession>A0A7S0A0G1</accession>
<feature type="transmembrane region" description="Helical" evidence="1">
    <location>
        <begin position="63"/>
        <end position="86"/>
    </location>
</feature>
<evidence type="ECO:0000313" key="2">
    <source>
        <dbReference type="EMBL" id="CAD8349140.1"/>
    </source>
</evidence>
<keyword evidence="1" id="KW-1133">Transmembrane helix</keyword>
<keyword evidence="1" id="KW-0472">Membrane</keyword>
<reference evidence="2" key="1">
    <citation type="submission" date="2021-01" db="EMBL/GenBank/DDBJ databases">
        <authorList>
            <person name="Corre E."/>
            <person name="Pelletier E."/>
            <person name="Niang G."/>
            <person name="Scheremetjew M."/>
            <person name="Finn R."/>
            <person name="Kale V."/>
            <person name="Holt S."/>
            <person name="Cochrane G."/>
            <person name="Meng A."/>
            <person name="Brown T."/>
            <person name="Cohen L."/>
        </authorList>
    </citation>
    <scope>NUCLEOTIDE SEQUENCE</scope>
    <source>
        <strain evidence="2">Pbaha01</strain>
    </source>
</reference>
<organism evidence="2">
    <name type="scientific">Pyrodinium bahamense</name>
    <dbReference type="NCBI Taxonomy" id="73915"/>
    <lineage>
        <taxon>Eukaryota</taxon>
        <taxon>Sar</taxon>
        <taxon>Alveolata</taxon>
        <taxon>Dinophyceae</taxon>
        <taxon>Gonyaulacales</taxon>
        <taxon>Pyrocystaceae</taxon>
        <taxon>Pyrodinium</taxon>
    </lineage>
</organism>
<dbReference type="EMBL" id="HBEG01008207">
    <property type="protein sequence ID" value="CAD8349140.1"/>
    <property type="molecule type" value="Transcribed_RNA"/>
</dbReference>
<proteinExistence type="predicted"/>
<gene>
    <name evidence="2" type="ORF">PBAH0796_LOCUS4879</name>
</gene>
<keyword evidence="1" id="KW-0812">Transmembrane</keyword>
<name>A0A7S0A0G1_9DINO</name>
<evidence type="ECO:0000256" key="1">
    <source>
        <dbReference type="SAM" id="Phobius"/>
    </source>
</evidence>
<sequence length="376" mass="39708">MTRNLARSAHTSPKSLPIEMTDLQNGSCVLLPSGQLMGTGSSDGESTCSDSLPTTRLAWGSRVGFMAVAAAACLVVLAAVGVKFAASSGQAAGDSLRSQLMEATAPEVAKDQRMQQSALRFLASEELMAVVAKHSVKHNPACQSSSLQNVPAICNATALTPFLVKHMSKRVQAMPSIVSEMMASVEIDGKTQEAVLYGTPHIADPQLPTIAEETVSTLEEAGRSAPEVAMRRLTEKLRPRSSQLTQLRAKLFPNAPELDPSVTRQTWQTILSAHGLHIHQEAGMRNPWHLQFDMTLPEGRNLTSALRSMPSGRELAPALFAPGVAPLATGAPVGGPPPPDDLAGDICAAIGLPLSHIVMASLHRAGSSRCPSGQRL</sequence>
<dbReference type="AlphaFoldDB" id="A0A7S0A0G1"/>
<protein>
    <submittedName>
        <fullName evidence="2">Uncharacterized protein</fullName>
    </submittedName>
</protein>